<feature type="compositionally biased region" description="Low complexity" evidence="5">
    <location>
        <begin position="1040"/>
        <end position="1056"/>
    </location>
</feature>
<dbReference type="Pfam" id="PF25018">
    <property type="entry name" value="HEAT_IPO9_c"/>
    <property type="match status" value="1"/>
</dbReference>
<dbReference type="GO" id="GO:0031267">
    <property type="term" value="F:small GTPase binding"/>
    <property type="evidence" value="ECO:0007669"/>
    <property type="project" value="InterPro"/>
</dbReference>
<proteinExistence type="predicted"/>
<dbReference type="SUPFAM" id="SSF48371">
    <property type="entry name" value="ARM repeat"/>
    <property type="match status" value="1"/>
</dbReference>
<dbReference type="InterPro" id="IPR011989">
    <property type="entry name" value="ARM-like"/>
</dbReference>
<sequence length="1056" mass="115796">MAQTMEDQLLQLLRDTQSASEGPRKQAELTLQQAQNNSAFPGSLAAIASHVSVAPEIRQSALLILRTFVDKNWSGHDEKGPTIQIDETVKEQLRVRMLELATSGDADRKIRSAARLENCANTVGASYVVSKIANVDFPDHWPSLLPALLHLIPNASDAQSHGALKVLSGLVEDSLSEDTFFTVARDINNVAYEVAVNVNRKASLRAMAISIFRSTFDIMDMVKDEHGPEVKGFADEVIKAWLPFFMDVLKKPLSTRPPEDDNSEVALEWRGLVLIKLQVVKTLMKIKMVFAQILLPQSPALFTATWEELSMLQSAYKDMYVDDNEQGRLEDADGLPYTLDFLVLEELDFFSSCLRAPPVREELQKQLQNNSSVAATPWVMDVMKLAVGFAQICKEEEDLWDIDVNLFLAEETSVTANYTARTACGDLLVKLGEWLNLGAMEGLLAYSQALFSSEAATWRDREAALYLLTQLTTDFLDLSKEISPEIAHAFLGLIDYAINRPEEPLLKARGYLVAALLVQYLPDVSLGLLDRTIGGVNGEEDEVVKVSCIRALRGFIKAHTVPADRQVPIITAISEFLYAKDLTDLEDSDDLLVTLVETLRDAIILDPRIAIASESTALDLLFLLAKHGASNFQLVMLVNECFEDVTESLAVSNEGYVALCAKVLPSLTGAFDVGGMTGDSPLIELAAELLAVLTEKGSEPLPPTFVASVLPKLNRLLMATTEGGILRPGVESFKFMLMHDHQQVFAYKDETGRSGLELCLVIIDKLLGPTIEDNAASEVGGLAAELVEKAGQERLGPYLPQLLQAVASRLATAEAAPFIQSLILVFARLSLLGAQDVVEFLTQIQINGQSGLQVVVSKWLEHSINFAGYDEIRQNVIALSKLYSLNDPRVVQTMVKGDLIIPTSNRIMTRSQAKLNPDQFTIIPAPLKIIKVLIEELLSASGHQNAATAAAAAAEFADEEGENDDWEDLPNTLDLGLGATKADLMAYANEGSANFLRQKDDETQQYLVEFFLKAGSENIAGFNELYGALTDEERGKLNEAAGQSQAQVQQQQALQQ</sequence>
<evidence type="ECO:0000256" key="5">
    <source>
        <dbReference type="SAM" id="MobiDB-lite"/>
    </source>
</evidence>
<evidence type="ECO:0000256" key="3">
    <source>
        <dbReference type="ARBA" id="ARBA00022927"/>
    </source>
</evidence>
<evidence type="ECO:0000256" key="4">
    <source>
        <dbReference type="ARBA" id="ARBA00023242"/>
    </source>
</evidence>
<feature type="domain" description="Importin N-terminal" evidence="6">
    <location>
        <begin position="27"/>
        <end position="103"/>
    </location>
</feature>
<evidence type="ECO:0000313" key="7">
    <source>
        <dbReference type="EMBL" id="CAG8974921.1"/>
    </source>
</evidence>
<dbReference type="InterPro" id="IPR016024">
    <property type="entry name" value="ARM-type_fold"/>
</dbReference>
<keyword evidence="4" id="KW-0539">Nucleus</keyword>
<gene>
    <name evidence="7" type="ORF">HYALB_00006707</name>
</gene>
<evidence type="ECO:0000313" key="8">
    <source>
        <dbReference type="Proteomes" id="UP000701801"/>
    </source>
</evidence>
<evidence type="ECO:0000259" key="6">
    <source>
        <dbReference type="PROSITE" id="PS50166"/>
    </source>
</evidence>
<comment type="caution">
    <text evidence="7">The sequence shown here is derived from an EMBL/GenBank/DDBJ whole genome shotgun (WGS) entry which is preliminary data.</text>
</comment>
<dbReference type="InterPro" id="IPR056840">
    <property type="entry name" value="HEAT_IPO9_central"/>
</dbReference>
<dbReference type="GO" id="GO:0005635">
    <property type="term" value="C:nuclear envelope"/>
    <property type="evidence" value="ECO:0007669"/>
    <property type="project" value="TreeGrafter"/>
</dbReference>
<organism evidence="7 8">
    <name type="scientific">Hymenoscyphus albidus</name>
    <dbReference type="NCBI Taxonomy" id="595503"/>
    <lineage>
        <taxon>Eukaryota</taxon>
        <taxon>Fungi</taxon>
        <taxon>Dikarya</taxon>
        <taxon>Ascomycota</taxon>
        <taxon>Pezizomycotina</taxon>
        <taxon>Leotiomycetes</taxon>
        <taxon>Helotiales</taxon>
        <taxon>Helotiaceae</taxon>
        <taxon>Hymenoscyphus</taxon>
    </lineage>
</organism>
<comment type="subcellular location">
    <subcellularLocation>
        <location evidence="1">Nucleus</location>
    </subcellularLocation>
</comment>
<dbReference type="Pfam" id="PF03810">
    <property type="entry name" value="IBN_N"/>
    <property type="match status" value="1"/>
</dbReference>
<dbReference type="OrthoDB" id="431626at2759"/>
<dbReference type="InterPro" id="IPR001494">
    <property type="entry name" value="Importin-beta_N"/>
</dbReference>
<dbReference type="EMBL" id="CAJVRM010000117">
    <property type="protein sequence ID" value="CAG8974921.1"/>
    <property type="molecule type" value="Genomic_DNA"/>
</dbReference>
<name>A0A9N9LLV3_9HELO</name>
<dbReference type="PANTHER" id="PTHR10997:SF9">
    <property type="entry name" value="IMPORTIN-9"/>
    <property type="match status" value="1"/>
</dbReference>
<feature type="region of interest" description="Disordered" evidence="5">
    <location>
        <begin position="1036"/>
        <end position="1056"/>
    </location>
</feature>
<dbReference type="Proteomes" id="UP000701801">
    <property type="component" value="Unassembled WGS sequence"/>
</dbReference>
<dbReference type="GO" id="GO:0005829">
    <property type="term" value="C:cytosol"/>
    <property type="evidence" value="ECO:0007669"/>
    <property type="project" value="TreeGrafter"/>
</dbReference>
<dbReference type="FunFam" id="1.25.10.10:FF:000373">
    <property type="entry name" value="Importin beta-5 subunit, putative"/>
    <property type="match status" value="1"/>
</dbReference>
<reference evidence="7" key="1">
    <citation type="submission" date="2021-07" db="EMBL/GenBank/DDBJ databases">
        <authorList>
            <person name="Durling M."/>
        </authorList>
    </citation>
    <scope>NUCLEOTIDE SEQUENCE</scope>
</reference>
<dbReference type="PROSITE" id="PS50166">
    <property type="entry name" value="IMPORTIN_B_NT"/>
    <property type="match status" value="1"/>
</dbReference>
<evidence type="ECO:0000256" key="1">
    <source>
        <dbReference type="ARBA" id="ARBA00004123"/>
    </source>
</evidence>
<evidence type="ECO:0000256" key="2">
    <source>
        <dbReference type="ARBA" id="ARBA00022448"/>
    </source>
</evidence>
<dbReference type="Gene3D" id="1.25.10.10">
    <property type="entry name" value="Leucine-rich Repeat Variant"/>
    <property type="match status" value="1"/>
</dbReference>
<dbReference type="SMART" id="SM00913">
    <property type="entry name" value="IBN_N"/>
    <property type="match status" value="1"/>
</dbReference>
<keyword evidence="2" id="KW-0813">Transport</keyword>
<dbReference type="PANTHER" id="PTHR10997">
    <property type="entry name" value="IMPORTIN-7, 8, 11"/>
    <property type="match status" value="1"/>
</dbReference>
<accession>A0A9N9LLV3</accession>
<keyword evidence="8" id="KW-1185">Reference proteome</keyword>
<keyword evidence="3" id="KW-0653">Protein transport</keyword>
<dbReference type="GO" id="GO:0006606">
    <property type="term" value="P:protein import into nucleus"/>
    <property type="evidence" value="ECO:0007669"/>
    <property type="project" value="TreeGrafter"/>
</dbReference>
<dbReference type="AlphaFoldDB" id="A0A9N9LLV3"/>
<protein>
    <recommendedName>
        <fullName evidence="6">Importin N-terminal domain-containing protein</fullName>
    </recommendedName>
</protein>